<protein>
    <submittedName>
        <fullName evidence="3">Uncharacterized protein</fullName>
    </submittedName>
</protein>
<feature type="region of interest" description="Disordered" evidence="1">
    <location>
        <begin position="66"/>
        <end position="108"/>
    </location>
</feature>
<evidence type="ECO:0000313" key="3">
    <source>
        <dbReference type="EMBL" id="VDI78068.1"/>
    </source>
</evidence>
<evidence type="ECO:0000313" key="4">
    <source>
        <dbReference type="Proteomes" id="UP000596742"/>
    </source>
</evidence>
<dbReference type="EMBL" id="UYJE01009920">
    <property type="protein sequence ID" value="VDI78068.1"/>
    <property type="molecule type" value="Genomic_DNA"/>
</dbReference>
<dbReference type="Proteomes" id="UP000596742">
    <property type="component" value="Unassembled WGS sequence"/>
</dbReference>
<name>A0A8B6HEE1_MYTGA</name>
<keyword evidence="4" id="KW-1185">Reference proteome</keyword>
<organism evidence="3 4">
    <name type="scientific">Mytilus galloprovincialis</name>
    <name type="common">Mediterranean mussel</name>
    <dbReference type="NCBI Taxonomy" id="29158"/>
    <lineage>
        <taxon>Eukaryota</taxon>
        <taxon>Metazoa</taxon>
        <taxon>Spiralia</taxon>
        <taxon>Lophotrochozoa</taxon>
        <taxon>Mollusca</taxon>
        <taxon>Bivalvia</taxon>
        <taxon>Autobranchia</taxon>
        <taxon>Pteriomorphia</taxon>
        <taxon>Mytilida</taxon>
        <taxon>Mytiloidea</taxon>
        <taxon>Mytilidae</taxon>
        <taxon>Mytilinae</taxon>
        <taxon>Mytilus</taxon>
    </lineage>
</organism>
<proteinExistence type="predicted"/>
<sequence>MAQRICVLLLVVVASGHKVSNSNPVQNLVVINLRGVVDLGFHRHPARLGSLLKKYNVFKRKHGRFSHNGIGPAHGGHYGSNKYHSHRHDHGHSHGHDNSKSHGHGHGGSDYSNYKKYDRFSYGGKAYKLTCRRKRFFKLWKDCFTTHHHSRSYCFEFLRKKHLFVTYGAG</sequence>
<keyword evidence="2" id="KW-0732">Signal</keyword>
<reference evidence="3" key="1">
    <citation type="submission" date="2018-11" db="EMBL/GenBank/DDBJ databases">
        <authorList>
            <person name="Alioto T."/>
            <person name="Alioto T."/>
        </authorList>
    </citation>
    <scope>NUCLEOTIDE SEQUENCE</scope>
</reference>
<evidence type="ECO:0000256" key="2">
    <source>
        <dbReference type="SAM" id="SignalP"/>
    </source>
</evidence>
<comment type="caution">
    <text evidence="3">The sequence shown here is derived from an EMBL/GenBank/DDBJ whole genome shotgun (WGS) entry which is preliminary data.</text>
</comment>
<feature type="signal peptide" evidence="2">
    <location>
        <begin position="1"/>
        <end position="16"/>
    </location>
</feature>
<dbReference type="AlphaFoldDB" id="A0A8B6HEE1"/>
<feature type="chain" id="PRO_5032451277" evidence="2">
    <location>
        <begin position="17"/>
        <end position="170"/>
    </location>
</feature>
<accession>A0A8B6HEE1</accession>
<gene>
    <name evidence="3" type="ORF">MGAL_10B029235</name>
</gene>
<evidence type="ECO:0000256" key="1">
    <source>
        <dbReference type="SAM" id="MobiDB-lite"/>
    </source>
</evidence>